<dbReference type="GO" id="GO:0016020">
    <property type="term" value="C:membrane"/>
    <property type="evidence" value="ECO:0007669"/>
    <property type="project" value="UniProtKB-SubCell"/>
</dbReference>
<evidence type="ECO:0000256" key="5">
    <source>
        <dbReference type="SAM" id="Phobius"/>
    </source>
</evidence>
<evidence type="ECO:0000256" key="4">
    <source>
        <dbReference type="ARBA" id="ARBA00023136"/>
    </source>
</evidence>
<comment type="caution">
    <text evidence="7">The sequence shown here is derived from an EMBL/GenBank/DDBJ whole genome shotgun (WGS) entry which is preliminary data.</text>
</comment>
<evidence type="ECO:0000256" key="1">
    <source>
        <dbReference type="ARBA" id="ARBA00004141"/>
    </source>
</evidence>
<feature type="domain" description="TM2" evidence="6">
    <location>
        <begin position="4"/>
        <end position="50"/>
    </location>
</feature>
<evidence type="ECO:0000256" key="2">
    <source>
        <dbReference type="ARBA" id="ARBA00022692"/>
    </source>
</evidence>
<name>A0A926VFX5_9CYAN</name>
<keyword evidence="4 5" id="KW-0472">Membrane</keyword>
<organism evidence="7 8">
    <name type="scientific">Aerosakkonema funiforme FACHB-1375</name>
    <dbReference type="NCBI Taxonomy" id="2949571"/>
    <lineage>
        <taxon>Bacteria</taxon>
        <taxon>Bacillati</taxon>
        <taxon>Cyanobacteriota</taxon>
        <taxon>Cyanophyceae</taxon>
        <taxon>Oscillatoriophycideae</taxon>
        <taxon>Aerosakkonematales</taxon>
        <taxon>Aerosakkonemataceae</taxon>
        <taxon>Aerosakkonema</taxon>
    </lineage>
</organism>
<reference evidence="7" key="1">
    <citation type="journal article" date="2015" name="ISME J.">
        <title>Draft Genome Sequence of Streptomyces incarnatus NRRL8089, which Produces the Nucleoside Antibiotic Sinefungin.</title>
        <authorList>
            <person name="Oshima K."/>
            <person name="Hattori M."/>
            <person name="Shimizu H."/>
            <person name="Fukuda K."/>
            <person name="Nemoto M."/>
            <person name="Inagaki K."/>
            <person name="Tamura T."/>
        </authorList>
    </citation>
    <scope>NUCLEOTIDE SEQUENCE</scope>
    <source>
        <strain evidence="7">FACHB-1375</strain>
    </source>
</reference>
<feature type="transmembrane region" description="Helical" evidence="5">
    <location>
        <begin position="6"/>
        <end position="25"/>
    </location>
</feature>
<dbReference type="RefSeq" id="WP_190467154.1">
    <property type="nucleotide sequence ID" value="NZ_JACJPW010000050.1"/>
</dbReference>
<reference evidence="7" key="2">
    <citation type="submission" date="2020-08" db="EMBL/GenBank/DDBJ databases">
        <authorList>
            <person name="Chen M."/>
            <person name="Teng W."/>
            <person name="Zhao L."/>
            <person name="Hu C."/>
            <person name="Zhou Y."/>
            <person name="Han B."/>
            <person name="Song L."/>
            <person name="Shu W."/>
        </authorList>
    </citation>
    <scope>NUCLEOTIDE SEQUENCE</scope>
    <source>
        <strain evidence="7">FACHB-1375</strain>
    </source>
</reference>
<dbReference type="PANTHER" id="PTHR21016">
    <property type="entry name" value="BETA-AMYLOID BINDING PROTEIN-RELATED"/>
    <property type="match status" value="1"/>
</dbReference>
<evidence type="ECO:0000313" key="8">
    <source>
        <dbReference type="Proteomes" id="UP000641646"/>
    </source>
</evidence>
<comment type="subcellular location">
    <subcellularLocation>
        <location evidence="1">Membrane</location>
        <topology evidence="1">Multi-pass membrane protein</topology>
    </subcellularLocation>
</comment>
<accession>A0A926VFX5</accession>
<gene>
    <name evidence="7" type="ORF">H6G03_19580</name>
</gene>
<dbReference type="InterPro" id="IPR007829">
    <property type="entry name" value="TM2"/>
</dbReference>
<dbReference type="Proteomes" id="UP000641646">
    <property type="component" value="Unassembled WGS sequence"/>
</dbReference>
<evidence type="ECO:0000313" key="7">
    <source>
        <dbReference type="EMBL" id="MBD2183236.1"/>
    </source>
</evidence>
<keyword evidence="2 5" id="KW-0812">Transmembrane</keyword>
<protein>
    <submittedName>
        <fullName evidence="7">NINE protein</fullName>
    </submittedName>
</protein>
<evidence type="ECO:0000256" key="3">
    <source>
        <dbReference type="ARBA" id="ARBA00022989"/>
    </source>
</evidence>
<feature type="transmembrane region" description="Helical" evidence="5">
    <location>
        <begin position="32"/>
        <end position="57"/>
    </location>
</feature>
<keyword evidence="3 5" id="KW-1133">Transmembrane helix</keyword>
<dbReference type="InterPro" id="IPR050932">
    <property type="entry name" value="TM2D1-3-like"/>
</dbReference>
<sequence>MNDVGTSYILWFACFLQLHGLHRLYNRKIGTGLLWFFTFGLLGIGQLVDLLLIPGMVEEHNSKVRAKLGYSPKGIPLNQPAVTVTVPPTRDQLMVKLVKAAAARGGKISVTQAVMDTGVGFGEVEAVLKQMLKSGYVTVDNHPTTGVVIYHFLEL</sequence>
<dbReference type="EMBL" id="JACJPW010000050">
    <property type="protein sequence ID" value="MBD2183236.1"/>
    <property type="molecule type" value="Genomic_DNA"/>
</dbReference>
<dbReference type="Pfam" id="PF05154">
    <property type="entry name" value="TM2"/>
    <property type="match status" value="1"/>
</dbReference>
<proteinExistence type="predicted"/>
<evidence type="ECO:0000259" key="6">
    <source>
        <dbReference type="Pfam" id="PF05154"/>
    </source>
</evidence>
<dbReference type="AlphaFoldDB" id="A0A926VFX5"/>
<keyword evidence="8" id="KW-1185">Reference proteome</keyword>
<dbReference type="PANTHER" id="PTHR21016:SF25">
    <property type="entry name" value="TM2 DOMAIN-CONTAINING PROTEIN DDB_G0277895-RELATED"/>
    <property type="match status" value="1"/>
</dbReference>